<comment type="caution">
    <text evidence="10">The sequence shown here is derived from an EMBL/GenBank/DDBJ whole genome shotgun (WGS) entry which is preliminary data.</text>
</comment>
<gene>
    <name evidence="9" type="primary">coq7</name>
    <name evidence="10" type="ORF">C7416_10421</name>
</gene>
<feature type="binding site" evidence="9">
    <location>
        <position position="205"/>
    </location>
    <ligand>
        <name>Fe cation</name>
        <dbReference type="ChEBI" id="CHEBI:24875"/>
        <label>2</label>
    </ligand>
</feature>
<dbReference type="HAMAP" id="MF_01658">
    <property type="entry name" value="COQ7"/>
    <property type="match status" value="1"/>
</dbReference>
<dbReference type="GO" id="GO:0005886">
    <property type="term" value="C:plasma membrane"/>
    <property type="evidence" value="ECO:0007669"/>
    <property type="project" value="UniProtKB-SubCell"/>
</dbReference>
<dbReference type="UniPathway" id="UPA00232"/>
<comment type="cofactor">
    <cofactor evidence="9">
        <name>Fe cation</name>
        <dbReference type="ChEBI" id="CHEBI:24875"/>
    </cofactor>
    <text evidence="9">Binds 2 iron ions per subunit.</text>
</comment>
<keyword evidence="11" id="KW-1185">Reference proteome</keyword>
<evidence type="ECO:0000256" key="2">
    <source>
        <dbReference type="ARBA" id="ARBA00022475"/>
    </source>
</evidence>
<dbReference type="EC" id="1.14.99.60" evidence="9"/>
<comment type="pathway">
    <text evidence="1 9">Cofactor biosynthesis; ubiquinone biosynthesis.</text>
</comment>
<dbReference type="GO" id="GO:0046872">
    <property type="term" value="F:metal ion binding"/>
    <property type="evidence" value="ECO:0007669"/>
    <property type="project" value="UniProtKB-KW"/>
</dbReference>
<keyword evidence="3 9" id="KW-0831">Ubiquinone biosynthesis</keyword>
<feature type="binding site" evidence="9">
    <location>
        <position position="88"/>
    </location>
    <ligand>
        <name>Fe cation</name>
        <dbReference type="ChEBI" id="CHEBI:24875"/>
        <label>1</label>
    </ligand>
</feature>
<accession>A0A2W7PKF1</accession>
<name>A0A2W7PKF1_9BURK</name>
<dbReference type="InterPro" id="IPR009078">
    <property type="entry name" value="Ferritin-like_SF"/>
</dbReference>
<feature type="binding site" evidence="9">
    <location>
        <position position="202"/>
    </location>
    <ligand>
        <name>Fe cation</name>
        <dbReference type="ChEBI" id="CHEBI:24875"/>
        <label>2</label>
    </ligand>
</feature>
<dbReference type="GO" id="GO:0008682">
    <property type="term" value="F:3-demethoxyubiquinol 3-hydroxylase activity"/>
    <property type="evidence" value="ECO:0007669"/>
    <property type="project" value="UniProtKB-EC"/>
</dbReference>
<feature type="binding site" evidence="9">
    <location>
        <position position="202"/>
    </location>
    <ligand>
        <name>Fe cation</name>
        <dbReference type="ChEBI" id="CHEBI:24875"/>
        <label>1</label>
    </ligand>
</feature>
<evidence type="ECO:0000256" key="7">
    <source>
        <dbReference type="ARBA" id="ARBA00023033"/>
    </source>
</evidence>
<dbReference type="AlphaFoldDB" id="A0A2W7PKF1"/>
<evidence type="ECO:0000256" key="8">
    <source>
        <dbReference type="ARBA" id="ARBA00023136"/>
    </source>
</evidence>
<dbReference type="SUPFAM" id="SSF47240">
    <property type="entry name" value="Ferritin-like"/>
    <property type="match status" value="1"/>
</dbReference>
<sequence length="239" mass="25972">MAPRRAPPCRTAAAHRTLAGAGPGTDSNRLCDMDTLIKEFDVALRAIAGATRSARANPADRLAPDTEQMSADERRHVAGLMRINHVGEVCAQALYQAQKLTARNGAVRAQMDAAAREEEDHLAWCAERLRELGSRPSLLNPLWYAGAFAIGWVAGRAGDRVSLGFVAETERQVEHHLGGHLDRLPESDGRSRAILEQMRDDEIRHGDAAREAGGMPLPAPVRALMRGASRVMTTAAYRI</sequence>
<dbReference type="Pfam" id="PF03232">
    <property type="entry name" value="COQ7"/>
    <property type="match status" value="1"/>
</dbReference>
<dbReference type="CDD" id="cd01042">
    <property type="entry name" value="DMQH"/>
    <property type="match status" value="1"/>
</dbReference>
<dbReference type="PANTHER" id="PTHR11237:SF4">
    <property type="entry name" value="5-DEMETHOXYUBIQUINONE HYDROXYLASE, MITOCHONDRIAL"/>
    <property type="match status" value="1"/>
</dbReference>
<reference evidence="10" key="1">
    <citation type="submission" date="2018-06" db="EMBL/GenBank/DDBJ databases">
        <title>Genomic Encyclopedia of Type Strains, Phase IV (KMG-V): Genome sequencing to study the core and pangenomes of soil and plant-associated prokaryotes.</title>
        <authorList>
            <person name="Whitman W."/>
        </authorList>
    </citation>
    <scope>NUCLEOTIDE SEQUENCE [LARGE SCALE GENOMIC DNA]</scope>
    <source>
        <strain evidence="10">MLR2-44</strain>
    </source>
</reference>
<dbReference type="GO" id="GO:0006744">
    <property type="term" value="P:ubiquinone biosynthetic process"/>
    <property type="evidence" value="ECO:0007669"/>
    <property type="project" value="UniProtKB-UniRule"/>
</dbReference>
<keyword evidence="4 9" id="KW-0479">Metal-binding</keyword>
<dbReference type="NCBIfam" id="NF033656">
    <property type="entry name" value="DMQ_monoox_COQ7"/>
    <property type="match status" value="1"/>
</dbReference>
<dbReference type="Gene3D" id="1.20.1260.10">
    <property type="match status" value="1"/>
</dbReference>
<evidence type="ECO:0000313" key="11">
    <source>
        <dbReference type="Proteomes" id="UP000249638"/>
    </source>
</evidence>
<evidence type="ECO:0000256" key="6">
    <source>
        <dbReference type="ARBA" id="ARBA00023004"/>
    </source>
</evidence>
<dbReference type="InterPro" id="IPR047809">
    <property type="entry name" value="COQ7_proteobact"/>
</dbReference>
<keyword evidence="5 9" id="KW-0560">Oxidoreductase</keyword>
<comment type="similarity">
    <text evidence="9">Belongs to the COQ7 family.</text>
</comment>
<keyword evidence="6 9" id="KW-0408">Iron</keyword>
<feature type="binding site" evidence="9">
    <location>
        <position position="170"/>
    </location>
    <ligand>
        <name>Fe cation</name>
        <dbReference type="ChEBI" id="CHEBI:24875"/>
        <label>2</label>
    </ligand>
</feature>
<evidence type="ECO:0000256" key="1">
    <source>
        <dbReference type="ARBA" id="ARBA00004749"/>
    </source>
</evidence>
<feature type="binding site" evidence="9">
    <location>
        <position position="118"/>
    </location>
    <ligand>
        <name>Fe cation</name>
        <dbReference type="ChEBI" id="CHEBI:24875"/>
        <label>2</label>
    </ligand>
</feature>
<evidence type="ECO:0000256" key="4">
    <source>
        <dbReference type="ARBA" id="ARBA00022723"/>
    </source>
</evidence>
<comment type="function">
    <text evidence="9">Catalyzes the hydroxylation of 2-nonaprenyl-3-methyl-6-methoxy-1,4-benzoquinol during ubiquinone biosynthesis.</text>
</comment>
<dbReference type="InterPro" id="IPR011566">
    <property type="entry name" value="Ubq_synth_Coq7"/>
</dbReference>
<dbReference type="Proteomes" id="UP000249638">
    <property type="component" value="Unassembled WGS sequence"/>
</dbReference>
<keyword evidence="8 9" id="KW-0472">Membrane</keyword>
<evidence type="ECO:0000256" key="3">
    <source>
        <dbReference type="ARBA" id="ARBA00022688"/>
    </source>
</evidence>
<dbReference type="PANTHER" id="PTHR11237">
    <property type="entry name" value="COENZYME Q10 BIOSYNTHESIS PROTEIN 7"/>
    <property type="match status" value="1"/>
</dbReference>
<organism evidence="10 11">
    <name type="scientific">Cupriavidus phytorum</name>
    <dbReference type="NCBI Taxonomy" id="3024399"/>
    <lineage>
        <taxon>Bacteria</taxon>
        <taxon>Pseudomonadati</taxon>
        <taxon>Pseudomonadota</taxon>
        <taxon>Betaproteobacteria</taxon>
        <taxon>Burkholderiales</taxon>
        <taxon>Burkholderiaceae</taxon>
        <taxon>Cupriavidus</taxon>
    </lineage>
</organism>
<evidence type="ECO:0000256" key="5">
    <source>
        <dbReference type="ARBA" id="ARBA00023002"/>
    </source>
</evidence>
<comment type="subcellular location">
    <subcellularLocation>
        <location evidence="9">Cell membrane</location>
        <topology evidence="9">Peripheral membrane protein</topology>
    </subcellularLocation>
</comment>
<keyword evidence="10" id="KW-0830">Ubiquinone</keyword>
<evidence type="ECO:0000256" key="9">
    <source>
        <dbReference type="HAMAP-Rule" id="MF_01658"/>
    </source>
</evidence>
<dbReference type="EMBL" id="QKZN01000004">
    <property type="protein sequence ID" value="PZX29019.1"/>
    <property type="molecule type" value="Genomic_DNA"/>
</dbReference>
<feature type="binding site" evidence="9">
    <location>
        <position position="121"/>
    </location>
    <ligand>
        <name>Fe cation</name>
        <dbReference type="ChEBI" id="CHEBI:24875"/>
        <label>1</label>
    </ligand>
</feature>
<dbReference type="InterPro" id="IPR012347">
    <property type="entry name" value="Ferritin-like"/>
</dbReference>
<keyword evidence="2 9" id="KW-1003">Cell membrane</keyword>
<evidence type="ECO:0000313" key="10">
    <source>
        <dbReference type="EMBL" id="PZX29019.1"/>
    </source>
</evidence>
<keyword evidence="7 9" id="KW-0503">Monooxygenase</keyword>
<proteinExistence type="inferred from homology"/>
<protein>
    <recommendedName>
        <fullName evidence="9">3-demethoxyubiquinol 3-hydroxylase</fullName>
        <shortName evidence="9">DMQ hydroxylase</shortName>
        <ecNumber evidence="9">1.14.99.60</ecNumber>
    </recommendedName>
    <alternativeName>
        <fullName evidence="9">2-nonaprenyl-3-methyl-6-methoxy-1,4-benzoquinol hydroxylase</fullName>
    </alternativeName>
</protein>
<comment type="catalytic activity">
    <reaction evidence="9">
        <text>a 5-methoxy-2-methyl-3-(all-trans-polyprenyl)benzene-1,4-diol + AH2 + O2 = a 3-demethylubiquinol + A + H2O</text>
        <dbReference type="Rhea" id="RHEA:50908"/>
        <dbReference type="Rhea" id="RHEA-COMP:10859"/>
        <dbReference type="Rhea" id="RHEA-COMP:10914"/>
        <dbReference type="ChEBI" id="CHEBI:13193"/>
        <dbReference type="ChEBI" id="CHEBI:15377"/>
        <dbReference type="ChEBI" id="CHEBI:15379"/>
        <dbReference type="ChEBI" id="CHEBI:17499"/>
        <dbReference type="ChEBI" id="CHEBI:84167"/>
        <dbReference type="ChEBI" id="CHEBI:84422"/>
        <dbReference type="EC" id="1.14.99.60"/>
    </reaction>
</comment>
<feature type="binding site" evidence="9">
    <location>
        <position position="118"/>
    </location>
    <ligand>
        <name>Fe cation</name>
        <dbReference type="ChEBI" id="CHEBI:24875"/>
        <label>1</label>
    </ligand>
</feature>